<evidence type="ECO:0000256" key="1">
    <source>
        <dbReference type="ARBA" id="ARBA00022884"/>
    </source>
</evidence>
<dbReference type="InterPro" id="IPR051186">
    <property type="entry name" value="RRM_HNRPC/RALY_subfam"/>
</dbReference>
<reference evidence="3" key="2">
    <citation type="submission" date="2025-09" db="UniProtKB">
        <authorList>
            <consortium name="Ensembl"/>
        </authorList>
    </citation>
    <scope>IDENTIFICATION</scope>
</reference>
<sequence>MAGEPRPSRPKGLKRSSAALYKYVLSLTEFYFRSRVSPIPRVVPVKRPRVAVPLVRRAPGTGGGRSTAMKGTELQAIKSELTQIKSNIEALLGRLEQITEEGQNSTTDRLILVNHALMKLLEAVDCIKIQTGKISG</sequence>
<proteinExistence type="predicted"/>
<feature type="coiled-coil region" evidence="2">
    <location>
        <begin position="74"/>
        <end position="101"/>
    </location>
</feature>
<accession>A0A3Q2CBM9</accession>
<evidence type="ECO:0000313" key="4">
    <source>
        <dbReference type="Proteomes" id="UP000265020"/>
    </source>
</evidence>
<dbReference type="PANTHER" id="PTHR13968">
    <property type="entry name" value="HETEROGENEOUS NUCLEAR RIBONUCLEOPROTEIN"/>
    <property type="match status" value="1"/>
</dbReference>
<keyword evidence="1" id="KW-0694">RNA-binding</keyword>
<dbReference type="PANTHER" id="PTHR13968:SF6">
    <property type="entry name" value="RNA-BINDING PROTEIN RALY"/>
    <property type="match status" value="1"/>
</dbReference>
<keyword evidence="2" id="KW-0175">Coiled coil</keyword>
<dbReference type="GeneTree" id="ENSGT00940000157601"/>
<dbReference type="AlphaFoldDB" id="A0A3Q2CBM9"/>
<evidence type="ECO:0000313" key="3">
    <source>
        <dbReference type="Ensembl" id="ENSCVAP00000002182.1"/>
    </source>
</evidence>
<organism evidence="3 4">
    <name type="scientific">Cyprinodon variegatus</name>
    <name type="common">Sheepshead minnow</name>
    <dbReference type="NCBI Taxonomy" id="28743"/>
    <lineage>
        <taxon>Eukaryota</taxon>
        <taxon>Metazoa</taxon>
        <taxon>Chordata</taxon>
        <taxon>Craniata</taxon>
        <taxon>Vertebrata</taxon>
        <taxon>Euteleostomi</taxon>
        <taxon>Actinopterygii</taxon>
        <taxon>Neopterygii</taxon>
        <taxon>Teleostei</taxon>
        <taxon>Neoteleostei</taxon>
        <taxon>Acanthomorphata</taxon>
        <taxon>Ovalentaria</taxon>
        <taxon>Atherinomorphae</taxon>
        <taxon>Cyprinodontiformes</taxon>
        <taxon>Cyprinodontidae</taxon>
        <taxon>Cyprinodon</taxon>
    </lineage>
</organism>
<reference evidence="3" key="1">
    <citation type="submission" date="2025-08" db="UniProtKB">
        <authorList>
            <consortium name="Ensembl"/>
        </authorList>
    </citation>
    <scope>IDENTIFICATION</scope>
</reference>
<dbReference type="GO" id="GO:0003723">
    <property type="term" value="F:RNA binding"/>
    <property type="evidence" value="ECO:0007669"/>
    <property type="project" value="UniProtKB-KW"/>
</dbReference>
<keyword evidence="4" id="KW-1185">Reference proteome</keyword>
<dbReference type="Ensembl" id="ENSCVAT00000012143.1">
    <property type="protein sequence ID" value="ENSCVAP00000002182.1"/>
    <property type="gene ID" value="ENSCVAG00000003264.1"/>
</dbReference>
<dbReference type="Proteomes" id="UP000265020">
    <property type="component" value="Unassembled WGS sequence"/>
</dbReference>
<name>A0A3Q2CBM9_CYPVA</name>
<evidence type="ECO:0000256" key="2">
    <source>
        <dbReference type="SAM" id="Coils"/>
    </source>
</evidence>
<protein>
    <submittedName>
        <fullName evidence="3">RALY heteroous nuclear ribonucleoprotein</fullName>
    </submittedName>
</protein>
<dbReference type="GO" id="GO:0005634">
    <property type="term" value="C:nucleus"/>
    <property type="evidence" value="ECO:0007669"/>
    <property type="project" value="TreeGrafter"/>
</dbReference>